<proteinExistence type="predicted"/>
<organism evidence="2">
    <name type="scientific">Trichuris suis</name>
    <name type="common">pig whipworm</name>
    <dbReference type="NCBI Taxonomy" id="68888"/>
    <lineage>
        <taxon>Eukaryota</taxon>
        <taxon>Metazoa</taxon>
        <taxon>Ecdysozoa</taxon>
        <taxon>Nematoda</taxon>
        <taxon>Enoplea</taxon>
        <taxon>Dorylaimia</taxon>
        <taxon>Trichinellida</taxon>
        <taxon>Trichuridae</taxon>
        <taxon>Trichuris</taxon>
    </lineage>
</organism>
<dbReference type="EMBL" id="KL363216">
    <property type="protein sequence ID" value="KFD53479.1"/>
    <property type="molecule type" value="Genomic_DNA"/>
</dbReference>
<evidence type="ECO:0000313" key="2">
    <source>
        <dbReference type="EMBL" id="KFD71856.1"/>
    </source>
</evidence>
<protein>
    <submittedName>
        <fullName evidence="2">Uncharacterized protein</fullName>
    </submittedName>
</protein>
<keyword evidence="3" id="KW-1185">Reference proteome</keyword>
<dbReference type="Proteomes" id="UP000030758">
    <property type="component" value="Unassembled WGS sequence"/>
</dbReference>
<dbReference type="Proteomes" id="UP000030764">
    <property type="component" value="Unassembled WGS sequence"/>
</dbReference>
<sequence length="163" mass="18420">MLEGRPVRGKSSKLSQPLANFLNQYPAVDLETLPGPSCIDVTDRFPYRPPRFELVKQNCTSQFLVHAHASTQLTHEDCQLTSRLPETFKGLILRPCDRSVLKKVRMQYKFRNVFDQCFWVFPNDNYTGGSDGAISEAPVATACCSNLIGCYNEDCLLLHLDCE</sequence>
<name>A0A085NQW0_9BILA</name>
<evidence type="ECO:0000313" key="3">
    <source>
        <dbReference type="Proteomes" id="UP000030764"/>
    </source>
</evidence>
<evidence type="ECO:0000313" key="1">
    <source>
        <dbReference type="EMBL" id="KFD53479.1"/>
    </source>
</evidence>
<dbReference type="EMBL" id="KL367480">
    <property type="protein sequence ID" value="KFD71856.1"/>
    <property type="molecule type" value="Genomic_DNA"/>
</dbReference>
<dbReference type="AlphaFoldDB" id="A0A085NQW0"/>
<gene>
    <name evidence="1" type="ORF">M513_05585</name>
    <name evidence="2" type="ORF">M514_05585</name>
</gene>
<accession>A0A085NQW0</accession>
<reference evidence="2 3" key="1">
    <citation type="journal article" date="2014" name="Nat. Genet.">
        <title>Genome and transcriptome of the porcine whipworm Trichuris suis.</title>
        <authorList>
            <person name="Jex A.R."/>
            <person name="Nejsum P."/>
            <person name="Schwarz E.M."/>
            <person name="Hu L."/>
            <person name="Young N.D."/>
            <person name="Hall R.S."/>
            <person name="Korhonen P.K."/>
            <person name="Liao S."/>
            <person name="Thamsborg S."/>
            <person name="Xia J."/>
            <person name="Xu P."/>
            <person name="Wang S."/>
            <person name="Scheerlinck J.P."/>
            <person name="Hofmann A."/>
            <person name="Sternberg P.W."/>
            <person name="Wang J."/>
            <person name="Gasser R.B."/>
        </authorList>
    </citation>
    <scope>NUCLEOTIDE SEQUENCE [LARGE SCALE GENOMIC DNA]</scope>
    <source>
        <strain evidence="2">DCEP-RM93F</strain>
        <strain evidence="1">DCEP-RM93M</strain>
    </source>
</reference>